<feature type="region of interest" description="Disordered" evidence="18">
    <location>
        <begin position="281"/>
        <end position="301"/>
    </location>
</feature>
<keyword evidence="4" id="KW-0963">Cytoplasm</keyword>
<evidence type="ECO:0000313" key="24">
    <source>
        <dbReference type="Proteomes" id="UP001458880"/>
    </source>
</evidence>
<dbReference type="PROSITE" id="PS00107">
    <property type="entry name" value="PROTEIN_KINASE_ATP"/>
    <property type="match status" value="1"/>
</dbReference>
<dbReference type="InterPro" id="IPR033698">
    <property type="entry name" value="POLO_box_Plk4_2"/>
</dbReference>
<evidence type="ECO:0000256" key="16">
    <source>
        <dbReference type="ARBA" id="ARBA00048347"/>
    </source>
</evidence>
<dbReference type="PROSITE" id="PS50078">
    <property type="entry name" value="POLO_BOX"/>
    <property type="match status" value="1"/>
</dbReference>
<comment type="catalytic activity">
    <reaction evidence="15">
        <text>L-threonyl-[protein] + ATP = O-phospho-L-threonyl-[protein] + ADP + H(+)</text>
        <dbReference type="Rhea" id="RHEA:46608"/>
        <dbReference type="Rhea" id="RHEA-COMP:11060"/>
        <dbReference type="Rhea" id="RHEA-COMP:11605"/>
        <dbReference type="ChEBI" id="CHEBI:15378"/>
        <dbReference type="ChEBI" id="CHEBI:30013"/>
        <dbReference type="ChEBI" id="CHEBI:30616"/>
        <dbReference type="ChEBI" id="CHEBI:61977"/>
        <dbReference type="ChEBI" id="CHEBI:456216"/>
        <dbReference type="EC" id="2.7.11.21"/>
    </reaction>
</comment>
<dbReference type="SUPFAM" id="SSF56112">
    <property type="entry name" value="Protein kinase-like (PK-like)"/>
    <property type="match status" value="1"/>
</dbReference>
<proteinExistence type="predicted"/>
<sequence>MATAINSFSEHIEDYEVHNLLGKGGFASVYRAKCLKTGTEVAIKMIDKKLMQAAGMVSRVRQEVSIHYRLKHPSILELYTFFEDQNYVYLVLELCHNGELQQYLRKHTEHHVLSENEASSIMRQVVEGLQYLHSHNILHRDMSLSNLLLTKDMQVKIADFGLATQLSRPDEKHMTMCGTPNFISPEVASRSSHGLEADVWGLGCLLYTLLVGTPPFDTHAVKSTLTRVVMANYKLPNHLSTEAKDLIDSLLQKNPKDRIKLGQILEHPFIKRSYYASDVTSNTTQDSGIHTMSSKRDNSALNEGRHSANQYSDRFLNPKGSSDCTAAGLHCQMSAHSSRSVDRLANRLQQAPMLHMEASEAISVFTHHGSHSAQYGGKIFQEEVQPVHSHCSQNCCQPTDPGGGFILQRGNECHAGSQCLQSQCCAVQTSCCSHGNRIRNNNTNQIDNIRSSTNSSSYKTENIRQSSNNLQQLCALRLLPTRHQTKNAILSILDGGEVCVEFIKRKGQLKREMVCEVCRISPDGERIILYEPEGGKGVLPGPTPPELPPQGTDQIFSFGNLPEKHWKKYMYAFKFIELVRAKTPKITYYSDKAKCMLMENLVDFEACFYDGGKVTQSKSEGITIIDTSGSRLNFKDETGCRELPGSLNLLWNYSQEFKNQCLLLERTLAALPGPHNFPIIVGRRPQSFALSTPDKENRSRNPLPSFSVSATSCNTPITLNSASAKERKINVPGVGTAIQLPTGEVRVRFTDGSQLWVDGKHHVQYQYTNGKMISYSDTDNIPRPIMEKLQLMPKVLKHLMPNPVLSKVRCLR</sequence>
<evidence type="ECO:0000256" key="14">
    <source>
        <dbReference type="ARBA" id="ARBA00030924"/>
    </source>
</evidence>
<evidence type="ECO:0000256" key="6">
    <source>
        <dbReference type="ARBA" id="ARBA00022679"/>
    </source>
</evidence>
<dbReference type="FunFam" id="3.30.200.20:FF:000042">
    <property type="entry name" value="Aurora kinase A"/>
    <property type="match status" value="1"/>
</dbReference>
<dbReference type="FunFam" id="1.10.510.10:FF:000576">
    <property type="entry name" value="Serine/threonine-protein kinase PLK4"/>
    <property type="match status" value="1"/>
</dbReference>
<evidence type="ECO:0000256" key="13">
    <source>
        <dbReference type="ARBA" id="ARBA00030429"/>
    </source>
</evidence>
<dbReference type="SUPFAM" id="SSF82615">
    <property type="entry name" value="Polo-box domain"/>
    <property type="match status" value="1"/>
</dbReference>
<evidence type="ECO:0000256" key="18">
    <source>
        <dbReference type="SAM" id="MobiDB-lite"/>
    </source>
</evidence>
<comment type="catalytic activity">
    <reaction evidence="16">
        <text>L-seryl-[protein] + ATP = O-phospho-L-seryl-[protein] + ADP + H(+)</text>
        <dbReference type="Rhea" id="RHEA:17989"/>
        <dbReference type="Rhea" id="RHEA-COMP:9863"/>
        <dbReference type="Rhea" id="RHEA-COMP:11604"/>
        <dbReference type="ChEBI" id="CHEBI:15378"/>
        <dbReference type="ChEBI" id="CHEBI:29999"/>
        <dbReference type="ChEBI" id="CHEBI:30616"/>
        <dbReference type="ChEBI" id="CHEBI:83421"/>
        <dbReference type="ChEBI" id="CHEBI:456216"/>
        <dbReference type="EC" id="2.7.11.21"/>
    </reaction>
</comment>
<evidence type="ECO:0000256" key="12">
    <source>
        <dbReference type="ARBA" id="ARBA00030332"/>
    </source>
</evidence>
<feature type="domain" description="Protein kinase" evidence="19">
    <location>
        <begin position="15"/>
        <end position="270"/>
    </location>
</feature>
<dbReference type="InterPro" id="IPR017441">
    <property type="entry name" value="Protein_kinase_ATP_BS"/>
</dbReference>
<evidence type="ECO:0000256" key="9">
    <source>
        <dbReference type="ARBA" id="ARBA00022840"/>
    </source>
</evidence>
<dbReference type="InterPro" id="IPR000959">
    <property type="entry name" value="POLO_box_dom"/>
</dbReference>
<feature type="compositionally biased region" description="Polar residues" evidence="18">
    <location>
        <begin position="281"/>
        <end position="292"/>
    </location>
</feature>
<dbReference type="Pfam" id="PF18409">
    <property type="entry name" value="Plk4_PB2"/>
    <property type="match status" value="1"/>
</dbReference>
<dbReference type="Gene3D" id="3.30.1120.130">
    <property type="match status" value="1"/>
</dbReference>
<dbReference type="InterPro" id="IPR008266">
    <property type="entry name" value="Tyr_kinase_AS"/>
</dbReference>
<dbReference type="PROSITE" id="PS00109">
    <property type="entry name" value="PROTEIN_KINASE_TYR"/>
    <property type="match status" value="1"/>
</dbReference>
<evidence type="ECO:0000256" key="4">
    <source>
        <dbReference type="ARBA" id="ARBA00022490"/>
    </source>
</evidence>
<dbReference type="GO" id="GO:0004674">
    <property type="term" value="F:protein serine/threonine kinase activity"/>
    <property type="evidence" value="ECO:0007669"/>
    <property type="project" value="UniProtKB-KW"/>
</dbReference>
<dbReference type="GO" id="GO:0005634">
    <property type="term" value="C:nucleus"/>
    <property type="evidence" value="ECO:0007669"/>
    <property type="project" value="TreeGrafter"/>
</dbReference>
<feature type="domain" description="Cryptic POLO box 2 (CPB2)" evidence="22">
    <location>
        <begin position="583"/>
        <end position="691"/>
    </location>
</feature>
<evidence type="ECO:0000259" key="21">
    <source>
        <dbReference type="PROSITE" id="PS51984"/>
    </source>
</evidence>
<evidence type="ECO:0000256" key="1">
    <source>
        <dbReference type="ARBA" id="ARBA00004114"/>
    </source>
</evidence>
<keyword evidence="10" id="KW-0832">Ubl conjugation</keyword>
<dbReference type="PROSITE" id="PS51984">
    <property type="entry name" value="CPB1"/>
    <property type="match status" value="1"/>
</dbReference>
<dbReference type="InterPro" id="IPR011009">
    <property type="entry name" value="Kinase-like_dom_sf"/>
</dbReference>
<evidence type="ECO:0000256" key="7">
    <source>
        <dbReference type="ARBA" id="ARBA00022741"/>
    </source>
</evidence>
<dbReference type="InterPro" id="IPR000719">
    <property type="entry name" value="Prot_kinase_dom"/>
</dbReference>
<protein>
    <recommendedName>
        <fullName evidence="3">Serine/threonine-protein kinase PLK4</fullName>
        <ecNumber evidence="2">2.7.11.21</ecNumber>
    </recommendedName>
    <alternativeName>
        <fullName evidence="12">Polo-like kinase 4</fullName>
    </alternativeName>
    <alternativeName>
        <fullName evidence="13 14">Serine/threonine-protein kinase SAK</fullName>
    </alternativeName>
</protein>
<evidence type="ECO:0000256" key="11">
    <source>
        <dbReference type="ARBA" id="ARBA00023212"/>
    </source>
</evidence>
<dbReference type="CDD" id="cd13114">
    <property type="entry name" value="POLO_box_Plk4_1"/>
    <property type="match status" value="1"/>
</dbReference>
<dbReference type="InterPro" id="IPR047108">
    <property type="entry name" value="Plk4-like_POLO_box_2_sf"/>
</dbReference>
<dbReference type="Gene3D" id="2.40.50.930">
    <property type="match status" value="1"/>
</dbReference>
<dbReference type="Pfam" id="PF00069">
    <property type="entry name" value="Pkinase"/>
    <property type="match status" value="1"/>
</dbReference>
<dbReference type="PROSITE" id="PS51985">
    <property type="entry name" value="CPB2"/>
    <property type="match status" value="1"/>
</dbReference>
<dbReference type="GO" id="GO:0005524">
    <property type="term" value="F:ATP binding"/>
    <property type="evidence" value="ECO:0007669"/>
    <property type="project" value="UniProtKB-UniRule"/>
</dbReference>
<evidence type="ECO:0000313" key="23">
    <source>
        <dbReference type="EMBL" id="KAK9710356.1"/>
    </source>
</evidence>
<dbReference type="PANTHER" id="PTHR24345">
    <property type="entry name" value="SERINE/THREONINE-PROTEIN KINASE PLK"/>
    <property type="match status" value="1"/>
</dbReference>
<dbReference type="PANTHER" id="PTHR24345:SF91">
    <property type="entry name" value="SERINE_THREONINE-PROTEIN KINASE PLK4"/>
    <property type="match status" value="1"/>
</dbReference>
<evidence type="ECO:0000259" key="20">
    <source>
        <dbReference type="PROSITE" id="PS50078"/>
    </source>
</evidence>
<dbReference type="PROSITE" id="PS50011">
    <property type="entry name" value="PROTEIN_KINASE_DOM"/>
    <property type="match status" value="1"/>
</dbReference>
<keyword evidence="8 23" id="KW-0418">Kinase</keyword>
<dbReference type="Gene3D" id="1.10.510.10">
    <property type="entry name" value="Transferase(Phosphotransferase) domain 1"/>
    <property type="match status" value="1"/>
</dbReference>
<dbReference type="EC" id="2.7.11.21" evidence="2"/>
<dbReference type="AlphaFoldDB" id="A0AAW1JZ35"/>
<evidence type="ECO:0000256" key="17">
    <source>
        <dbReference type="PROSITE-ProRule" id="PRU10141"/>
    </source>
</evidence>
<dbReference type="CDD" id="cd13116">
    <property type="entry name" value="POLO_box_Plk4_3"/>
    <property type="match status" value="1"/>
</dbReference>
<dbReference type="InterPro" id="IPR033696">
    <property type="entry name" value="POLO_box_Plk4_C"/>
</dbReference>
<dbReference type="GO" id="GO:0005814">
    <property type="term" value="C:centriole"/>
    <property type="evidence" value="ECO:0007669"/>
    <property type="project" value="UniProtKB-SubCell"/>
</dbReference>
<feature type="binding site" evidence="17">
    <location>
        <position position="44"/>
    </location>
    <ligand>
        <name>ATP</name>
        <dbReference type="ChEBI" id="CHEBI:30616"/>
    </ligand>
</feature>
<dbReference type="EMBL" id="JASPKY010000294">
    <property type="protein sequence ID" value="KAK9710356.1"/>
    <property type="molecule type" value="Genomic_DNA"/>
</dbReference>
<keyword evidence="11" id="KW-0206">Cytoskeleton</keyword>
<evidence type="ECO:0000256" key="10">
    <source>
        <dbReference type="ARBA" id="ARBA00022843"/>
    </source>
</evidence>
<dbReference type="InterPro" id="IPR033699">
    <property type="entry name" value="POLO_box_Plk4_1"/>
</dbReference>
<dbReference type="Proteomes" id="UP001458880">
    <property type="component" value="Unassembled WGS sequence"/>
</dbReference>
<comment type="caution">
    <text evidence="23">The sequence shown here is derived from an EMBL/GenBank/DDBJ whole genome shotgun (WGS) entry which is preliminary data.</text>
</comment>
<keyword evidence="7 17" id="KW-0547">Nucleotide-binding</keyword>
<evidence type="ECO:0000259" key="22">
    <source>
        <dbReference type="PROSITE" id="PS51985"/>
    </source>
</evidence>
<gene>
    <name evidence="23" type="ORF">QE152_g26065</name>
</gene>
<reference evidence="23 24" key="1">
    <citation type="journal article" date="2024" name="BMC Genomics">
        <title>De novo assembly and annotation of Popillia japonica's genome with initial clues to its potential as an invasive pest.</title>
        <authorList>
            <person name="Cucini C."/>
            <person name="Boschi S."/>
            <person name="Funari R."/>
            <person name="Cardaioli E."/>
            <person name="Iannotti N."/>
            <person name="Marturano G."/>
            <person name="Paoli F."/>
            <person name="Bruttini M."/>
            <person name="Carapelli A."/>
            <person name="Frati F."/>
            <person name="Nardi F."/>
        </authorList>
    </citation>
    <scope>NUCLEOTIDE SEQUENCE [LARGE SCALE GENOMIC DNA]</scope>
    <source>
        <strain evidence="23">DMR45628</strain>
    </source>
</reference>
<keyword evidence="9 17" id="KW-0067">ATP-binding</keyword>
<evidence type="ECO:0000256" key="8">
    <source>
        <dbReference type="ARBA" id="ARBA00022777"/>
    </source>
</evidence>
<evidence type="ECO:0000259" key="19">
    <source>
        <dbReference type="PROSITE" id="PS50011"/>
    </source>
</evidence>
<evidence type="ECO:0000256" key="2">
    <source>
        <dbReference type="ARBA" id="ARBA00012424"/>
    </source>
</evidence>
<feature type="domain" description="POLO box" evidence="20">
    <location>
        <begin position="725"/>
        <end position="801"/>
    </location>
</feature>
<keyword evidence="6" id="KW-0808">Transferase</keyword>
<feature type="domain" description="Cryptic POLO box 1 (CPB1)" evidence="21">
    <location>
        <begin position="465"/>
        <end position="582"/>
    </location>
</feature>
<comment type="subcellular location">
    <subcellularLocation>
        <location evidence="1">Cytoplasm</location>
        <location evidence="1">Cytoskeleton</location>
        <location evidence="1">Microtubule organizing center</location>
        <location evidence="1">Centrosome</location>
        <location evidence="1">Centriole</location>
    </subcellularLocation>
</comment>
<organism evidence="23 24">
    <name type="scientific">Popillia japonica</name>
    <name type="common">Japanese beetle</name>
    <dbReference type="NCBI Taxonomy" id="7064"/>
    <lineage>
        <taxon>Eukaryota</taxon>
        <taxon>Metazoa</taxon>
        <taxon>Ecdysozoa</taxon>
        <taxon>Arthropoda</taxon>
        <taxon>Hexapoda</taxon>
        <taxon>Insecta</taxon>
        <taxon>Pterygota</taxon>
        <taxon>Neoptera</taxon>
        <taxon>Endopterygota</taxon>
        <taxon>Coleoptera</taxon>
        <taxon>Polyphaga</taxon>
        <taxon>Scarabaeiformia</taxon>
        <taxon>Scarabaeidae</taxon>
        <taxon>Rutelinae</taxon>
        <taxon>Popillia</taxon>
    </lineage>
</organism>
<dbReference type="InterPro" id="IPR046437">
    <property type="entry name" value="Ser_Thr-PK_POLO_box_1_sf"/>
</dbReference>
<keyword evidence="5" id="KW-0723">Serine/threonine-protein kinase</keyword>
<dbReference type="Gene3D" id="3.30.1120.120">
    <property type="match status" value="1"/>
</dbReference>
<name>A0AAW1JZ35_POPJA</name>
<dbReference type="Pfam" id="PF18190">
    <property type="entry name" value="Plk4_PB1"/>
    <property type="match status" value="1"/>
</dbReference>
<accession>A0AAW1JZ35</accession>
<evidence type="ECO:0000256" key="15">
    <source>
        <dbReference type="ARBA" id="ARBA00047802"/>
    </source>
</evidence>
<evidence type="ECO:0000256" key="3">
    <source>
        <dbReference type="ARBA" id="ARBA00020245"/>
    </source>
</evidence>
<evidence type="ECO:0000256" key="5">
    <source>
        <dbReference type="ARBA" id="ARBA00022527"/>
    </source>
</evidence>
<keyword evidence="24" id="KW-1185">Reference proteome</keyword>